<keyword evidence="3" id="KW-1185">Reference proteome</keyword>
<sequence length="132" mass="13308">MKSPLVRALTWLVALVIGAVYGTAGTIAHAYRLGPVPVGVILALVGIAALLVAMRTLTVDRWTALVGGVGALAATVMFFGDGPGGSVLVPSGGLDELGGVNLGLVWGIGLVLAITITVAWPDLSAARRRPGN</sequence>
<keyword evidence="1" id="KW-1133">Transmembrane helix</keyword>
<dbReference type="Proteomes" id="UP001500540">
    <property type="component" value="Unassembled WGS sequence"/>
</dbReference>
<protein>
    <recommendedName>
        <fullName evidence="4">Histidinol dehydrogenase</fullName>
    </recommendedName>
</protein>
<evidence type="ECO:0000313" key="3">
    <source>
        <dbReference type="Proteomes" id="UP001500540"/>
    </source>
</evidence>
<feature type="transmembrane region" description="Helical" evidence="1">
    <location>
        <begin position="100"/>
        <end position="120"/>
    </location>
</feature>
<proteinExistence type="predicted"/>
<accession>A0ABP7GBS2</accession>
<gene>
    <name evidence="2" type="ORF">GCM10022240_12670</name>
</gene>
<evidence type="ECO:0008006" key="4">
    <source>
        <dbReference type="Google" id="ProtNLM"/>
    </source>
</evidence>
<organism evidence="2 3">
    <name type="scientific">Microbacterium kribbense</name>
    <dbReference type="NCBI Taxonomy" id="433645"/>
    <lineage>
        <taxon>Bacteria</taxon>
        <taxon>Bacillati</taxon>
        <taxon>Actinomycetota</taxon>
        <taxon>Actinomycetes</taxon>
        <taxon>Micrococcales</taxon>
        <taxon>Microbacteriaceae</taxon>
        <taxon>Microbacterium</taxon>
    </lineage>
</organism>
<dbReference type="EMBL" id="BAABAF010000004">
    <property type="protein sequence ID" value="GAA3761618.1"/>
    <property type="molecule type" value="Genomic_DNA"/>
</dbReference>
<comment type="caution">
    <text evidence="2">The sequence shown here is derived from an EMBL/GenBank/DDBJ whole genome shotgun (WGS) entry which is preliminary data.</text>
</comment>
<keyword evidence="1" id="KW-0812">Transmembrane</keyword>
<feature type="transmembrane region" description="Helical" evidence="1">
    <location>
        <begin position="62"/>
        <end position="80"/>
    </location>
</feature>
<name>A0ABP7GBS2_9MICO</name>
<evidence type="ECO:0000313" key="2">
    <source>
        <dbReference type="EMBL" id="GAA3761618.1"/>
    </source>
</evidence>
<dbReference type="RefSeq" id="WP_344781696.1">
    <property type="nucleotide sequence ID" value="NZ_BAABAF010000004.1"/>
</dbReference>
<evidence type="ECO:0000256" key="1">
    <source>
        <dbReference type="SAM" id="Phobius"/>
    </source>
</evidence>
<keyword evidence="1" id="KW-0472">Membrane</keyword>
<feature type="transmembrane region" description="Helical" evidence="1">
    <location>
        <begin position="34"/>
        <end position="53"/>
    </location>
</feature>
<reference evidence="3" key="1">
    <citation type="journal article" date="2019" name="Int. J. Syst. Evol. Microbiol.">
        <title>The Global Catalogue of Microorganisms (GCM) 10K type strain sequencing project: providing services to taxonomists for standard genome sequencing and annotation.</title>
        <authorList>
            <consortium name="The Broad Institute Genomics Platform"/>
            <consortium name="The Broad Institute Genome Sequencing Center for Infectious Disease"/>
            <person name="Wu L."/>
            <person name="Ma J."/>
        </authorList>
    </citation>
    <scope>NUCLEOTIDE SEQUENCE [LARGE SCALE GENOMIC DNA]</scope>
    <source>
        <strain evidence="3">JCM 16950</strain>
    </source>
</reference>